<evidence type="ECO:0000256" key="1">
    <source>
        <dbReference type="SAM" id="MobiDB-lite"/>
    </source>
</evidence>
<reference evidence="2" key="2">
    <citation type="journal article" date="2024" name="Plant">
        <title>Genomic evolution and insights into agronomic trait innovations of Sesamum species.</title>
        <authorList>
            <person name="Miao H."/>
            <person name="Wang L."/>
            <person name="Qu L."/>
            <person name="Liu H."/>
            <person name="Sun Y."/>
            <person name="Le M."/>
            <person name="Wang Q."/>
            <person name="Wei S."/>
            <person name="Zheng Y."/>
            <person name="Lin W."/>
            <person name="Duan Y."/>
            <person name="Cao H."/>
            <person name="Xiong S."/>
            <person name="Wang X."/>
            <person name="Wei L."/>
            <person name="Li C."/>
            <person name="Ma Q."/>
            <person name="Ju M."/>
            <person name="Zhao R."/>
            <person name="Li G."/>
            <person name="Mu C."/>
            <person name="Tian Q."/>
            <person name="Mei H."/>
            <person name="Zhang T."/>
            <person name="Gao T."/>
            <person name="Zhang H."/>
        </authorList>
    </citation>
    <scope>NUCLEOTIDE SEQUENCE</scope>
    <source>
        <strain evidence="2">G02</strain>
    </source>
</reference>
<reference evidence="2" key="1">
    <citation type="submission" date="2020-06" db="EMBL/GenBank/DDBJ databases">
        <authorList>
            <person name="Li T."/>
            <person name="Hu X."/>
            <person name="Zhang T."/>
            <person name="Song X."/>
            <person name="Zhang H."/>
            <person name="Dai N."/>
            <person name="Sheng W."/>
            <person name="Hou X."/>
            <person name="Wei L."/>
        </authorList>
    </citation>
    <scope>NUCLEOTIDE SEQUENCE</scope>
    <source>
        <strain evidence="2">G02</strain>
        <tissue evidence="2">Leaf</tissue>
    </source>
</reference>
<proteinExistence type="predicted"/>
<accession>A0AAW2PDZ1</accession>
<gene>
    <name evidence="2" type="ORF">Sradi_3896400</name>
</gene>
<feature type="region of interest" description="Disordered" evidence="1">
    <location>
        <begin position="35"/>
        <end position="95"/>
    </location>
</feature>
<dbReference type="EMBL" id="JACGWJ010000017">
    <property type="protein sequence ID" value="KAL0354495.1"/>
    <property type="molecule type" value="Genomic_DNA"/>
</dbReference>
<organism evidence="2">
    <name type="scientific">Sesamum radiatum</name>
    <name type="common">Black benniseed</name>
    <dbReference type="NCBI Taxonomy" id="300843"/>
    <lineage>
        <taxon>Eukaryota</taxon>
        <taxon>Viridiplantae</taxon>
        <taxon>Streptophyta</taxon>
        <taxon>Embryophyta</taxon>
        <taxon>Tracheophyta</taxon>
        <taxon>Spermatophyta</taxon>
        <taxon>Magnoliopsida</taxon>
        <taxon>eudicotyledons</taxon>
        <taxon>Gunneridae</taxon>
        <taxon>Pentapetalae</taxon>
        <taxon>asterids</taxon>
        <taxon>lamiids</taxon>
        <taxon>Lamiales</taxon>
        <taxon>Pedaliaceae</taxon>
        <taxon>Sesamum</taxon>
    </lineage>
</organism>
<evidence type="ECO:0000313" key="2">
    <source>
        <dbReference type="EMBL" id="KAL0354495.1"/>
    </source>
</evidence>
<sequence>MGTVTSFRGKPCISFSDEETEWLAERLKFALIVGSNSNNSSPDIIQRKTLPNDPMECEEPEEKQIEADKNLQTSNAYQRAPPKSKSLPIEASNSPDDFNYEDPLIAQLLDTDWDVEQWPKHNLITSHSDKALFDIATKTGENVAFSPDFIDSQNSQGIKKCIVVYWNNPPDN</sequence>
<protein>
    <submittedName>
        <fullName evidence="2">Uncharacterized protein</fullName>
    </submittedName>
</protein>
<name>A0AAW2PDZ1_SESRA</name>
<dbReference type="AlphaFoldDB" id="A0AAW2PDZ1"/>
<comment type="caution">
    <text evidence="2">The sequence shown here is derived from an EMBL/GenBank/DDBJ whole genome shotgun (WGS) entry which is preliminary data.</text>
</comment>